<dbReference type="OrthoDB" id="2638860at2759"/>
<feature type="transmembrane region" description="Helical" evidence="1">
    <location>
        <begin position="126"/>
        <end position="148"/>
    </location>
</feature>
<feature type="domain" description="DUF6533" evidence="2">
    <location>
        <begin position="17"/>
        <end position="58"/>
    </location>
</feature>
<dbReference type="Proteomes" id="UP000183567">
    <property type="component" value="Unassembled WGS sequence"/>
</dbReference>
<evidence type="ECO:0000313" key="3">
    <source>
        <dbReference type="EMBL" id="OJA15231.1"/>
    </source>
</evidence>
<feature type="transmembrane region" description="Helical" evidence="1">
    <location>
        <begin position="84"/>
        <end position="106"/>
    </location>
</feature>
<evidence type="ECO:0000256" key="1">
    <source>
        <dbReference type="SAM" id="Phobius"/>
    </source>
</evidence>
<keyword evidence="1" id="KW-1133">Transmembrane helix</keyword>
<evidence type="ECO:0000313" key="4">
    <source>
        <dbReference type="Proteomes" id="UP000183567"/>
    </source>
</evidence>
<dbReference type="AlphaFoldDB" id="A0A1J8Q3H6"/>
<protein>
    <recommendedName>
        <fullName evidence="2">DUF6533 domain-containing protein</fullName>
    </recommendedName>
</protein>
<comment type="caution">
    <text evidence="3">The sequence shown here is derived from an EMBL/GenBank/DDBJ whole genome shotgun (WGS) entry which is preliminary data.</text>
</comment>
<evidence type="ECO:0000259" key="2">
    <source>
        <dbReference type="Pfam" id="PF20151"/>
    </source>
</evidence>
<feature type="transmembrane region" description="Helical" evidence="1">
    <location>
        <begin position="207"/>
        <end position="232"/>
    </location>
</feature>
<dbReference type="STRING" id="180088.A0A1J8Q3H6"/>
<keyword evidence="4" id="KW-1185">Reference proteome</keyword>
<reference evidence="3 4" key="1">
    <citation type="submission" date="2016-03" db="EMBL/GenBank/DDBJ databases">
        <title>Comparative genomics of the ectomycorrhizal sister species Rhizopogon vinicolor and Rhizopogon vesiculosus (Basidiomycota: Boletales) reveals a divergence of the mating type B locus.</title>
        <authorList>
            <person name="Mujic A.B."/>
            <person name="Kuo A."/>
            <person name="Tritt A."/>
            <person name="Lipzen A."/>
            <person name="Chen C."/>
            <person name="Johnson J."/>
            <person name="Sharma A."/>
            <person name="Barry K."/>
            <person name="Grigoriev I.V."/>
            <person name="Spatafora J.W."/>
        </authorList>
    </citation>
    <scope>NUCLEOTIDE SEQUENCE [LARGE SCALE GENOMIC DNA]</scope>
    <source>
        <strain evidence="3 4">AM-OR11-056</strain>
    </source>
</reference>
<dbReference type="EMBL" id="LVVM01003243">
    <property type="protein sequence ID" value="OJA15231.1"/>
    <property type="molecule type" value="Genomic_DNA"/>
</dbReference>
<dbReference type="Pfam" id="PF20151">
    <property type="entry name" value="DUF6533"/>
    <property type="match status" value="1"/>
</dbReference>
<keyword evidence="1" id="KW-0472">Membrane</keyword>
<gene>
    <name evidence="3" type="ORF">AZE42_07985</name>
</gene>
<proteinExistence type="predicted"/>
<feature type="transmembrane region" description="Helical" evidence="1">
    <location>
        <begin position="168"/>
        <end position="186"/>
    </location>
</feature>
<sequence length="313" mass="35385">MSVPLQFAEELWVRRSFSAAGHTVLVFDYFLTINDEILYIWNAPRSFVKVMFLFNRYGNLLGQTFIRLEEAGLLTNNSQSFCGYFTLITAIYMLMCTESIHILVLLRGRAIWGTGRRTTRILICSYTIYFVIQIAGALLASKGGHIAAHFKYLRYTQVCVGIMPKNAWLSYFGSFVLDTLLFFLTMRSLQKYSTEFRHLYPSRLVHLLVRDAVIFFIISLFSSAVTIGAWTASTSSPTLFLAKGFANPLLSVAGQRLVLNLKGLQMRTYETRDLSCEVDRQLEGFAEEDNPIALNEMSDARDAGQGSKTNACV</sequence>
<keyword evidence="1" id="KW-0812">Transmembrane</keyword>
<accession>A0A1J8Q3H6</accession>
<organism evidence="3 4">
    <name type="scientific">Rhizopogon vesiculosus</name>
    <dbReference type="NCBI Taxonomy" id="180088"/>
    <lineage>
        <taxon>Eukaryota</taxon>
        <taxon>Fungi</taxon>
        <taxon>Dikarya</taxon>
        <taxon>Basidiomycota</taxon>
        <taxon>Agaricomycotina</taxon>
        <taxon>Agaricomycetes</taxon>
        <taxon>Agaricomycetidae</taxon>
        <taxon>Boletales</taxon>
        <taxon>Suillineae</taxon>
        <taxon>Rhizopogonaceae</taxon>
        <taxon>Rhizopogon</taxon>
    </lineage>
</organism>
<name>A0A1J8Q3H6_9AGAM</name>
<dbReference type="InterPro" id="IPR045340">
    <property type="entry name" value="DUF6533"/>
</dbReference>